<accession>A0A6C0F965</accession>
<protein>
    <submittedName>
        <fullName evidence="1">Uncharacterized protein</fullName>
    </submittedName>
</protein>
<dbReference type="AlphaFoldDB" id="A0A6C0F965"/>
<organism evidence="1">
    <name type="scientific">viral metagenome</name>
    <dbReference type="NCBI Taxonomy" id="1070528"/>
    <lineage>
        <taxon>unclassified sequences</taxon>
        <taxon>metagenomes</taxon>
        <taxon>organismal metagenomes</taxon>
    </lineage>
</organism>
<proteinExistence type="predicted"/>
<name>A0A6C0F965_9ZZZZ</name>
<sequence>MPSSRKQYEYHFDVDYDFDDTYTSNSSCPLMCERCDVHYANGELCSTCIYNENVEKHGIPDFKNEYWMKSCCETGQRLRRQYENLHIIDSDVQYKDIPYPVYLPSLKELPAQDICGFITLYKKHYLQIKTPLIKPQPNKTWETPL</sequence>
<evidence type="ECO:0000313" key="1">
    <source>
        <dbReference type="EMBL" id="QHT38387.1"/>
    </source>
</evidence>
<reference evidence="1" key="1">
    <citation type="journal article" date="2020" name="Nature">
        <title>Giant virus diversity and host interactions through global metagenomics.</title>
        <authorList>
            <person name="Schulz F."/>
            <person name="Roux S."/>
            <person name="Paez-Espino D."/>
            <person name="Jungbluth S."/>
            <person name="Walsh D.A."/>
            <person name="Denef V.J."/>
            <person name="McMahon K.D."/>
            <person name="Konstantinidis K.T."/>
            <person name="Eloe-Fadrosh E.A."/>
            <person name="Kyrpides N.C."/>
            <person name="Woyke T."/>
        </authorList>
    </citation>
    <scope>NUCLEOTIDE SEQUENCE</scope>
    <source>
        <strain evidence="1">GVMAG-S-ERX556101-89</strain>
    </source>
</reference>
<dbReference type="EMBL" id="MN738829">
    <property type="protein sequence ID" value="QHT38387.1"/>
    <property type="molecule type" value="Genomic_DNA"/>
</dbReference>